<evidence type="ECO:0000313" key="3">
    <source>
        <dbReference type="Proteomes" id="UP001295684"/>
    </source>
</evidence>
<feature type="region of interest" description="Disordered" evidence="1">
    <location>
        <begin position="55"/>
        <end position="87"/>
    </location>
</feature>
<gene>
    <name evidence="2" type="ORF">ECRASSUSDP1_LOCUS28070</name>
</gene>
<sequence>MHSKSTNFGHKNAFFSDKSSSDQEQCAYTQTSCIERPYYSATDGIKISQQKLQEVRSKRIKNSRSLSRETPKFPHKRSKTQQSLSLQVKKKASKSIIKLISPFSKKAKAINHRRTKCSIVRQAY</sequence>
<evidence type="ECO:0000313" key="2">
    <source>
        <dbReference type="EMBL" id="CAI2386451.1"/>
    </source>
</evidence>
<keyword evidence="3" id="KW-1185">Reference proteome</keyword>
<reference evidence="2" key="1">
    <citation type="submission" date="2023-07" db="EMBL/GenBank/DDBJ databases">
        <authorList>
            <consortium name="AG Swart"/>
            <person name="Singh M."/>
            <person name="Singh A."/>
            <person name="Seah K."/>
            <person name="Emmerich C."/>
        </authorList>
    </citation>
    <scope>NUCLEOTIDE SEQUENCE</scope>
    <source>
        <strain evidence="2">DP1</strain>
    </source>
</reference>
<organism evidence="2 3">
    <name type="scientific">Euplotes crassus</name>
    <dbReference type="NCBI Taxonomy" id="5936"/>
    <lineage>
        <taxon>Eukaryota</taxon>
        <taxon>Sar</taxon>
        <taxon>Alveolata</taxon>
        <taxon>Ciliophora</taxon>
        <taxon>Intramacronucleata</taxon>
        <taxon>Spirotrichea</taxon>
        <taxon>Hypotrichia</taxon>
        <taxon>Euplotida</taxon>
        <taxon>Euplotidae</taxon>
        <taxon>Moneuplotes</taxon>
    </lineage>
</organism>
<evidence type="ECO:0000256" key="1">
    <source>
        <dbReference type="SAM" id="MobiDB-lite"/>
    </source>
</evidence>
<dbReference type="AlphaFoldDB" id="A0AAD2DBI8"/>
<protein>
    <submittedName>
        <fullName evidence="2">Uncharacterized protein</fullName>
    </submittedName>
</protein>
<dbReference type="EMBL" id="CAMPGE010028962">
    <property type="protein sequence ID" value="CAI2386451.1"/>
    <property type="molecule type" value="Genomic_DNA"/>
</dbReference>
<name>A0AAD2DBI8_EUPCR</name>
<feature type="region of interest" description="Disordered" evidence="1">
    <location>
        <begin position="1"/>
        <end position="23"/>
    </location>
</feature>
<dbReference type="Proteomes" id="UP001295684">
    <property type="component" value="Unassembled WGS sequence"/>
</dbReference>
<accession>A0AAD2DBI8</accession>
<proteinExistence type="predicted"/>
<comment type="caution">
    <text evidence="2">The sequence shown here is derived from an EMBL/GenBank/DDBJ whole genome shotgun (WGS) entry which is preliminary data.</text>
</comment>